<accession>A0AAP6ZJQ1</accession>
<protein>
    <recommendedName>
        <fullName evidence="3">beta-N-acetylhexosaminidase</fullName>
        <ecNumber evidence="3">3.2.1.52</ecNumber>
    </recommendedName>
</protein>
<dbReference type="SUPFAM" id="SSF52279">
    <property type="entry name" value="Beta-D-glucan exohydrolase, C-terminal domain"/>
    <property type="match status" value="1"/>
</dbReference>
<comment type="similarity">
    <text evidence="2 6">Belongs to the glycosyl hydrolase 3 family.</text>
</comment>
<evidence type="ECO:0000259" key="7">
    <source>
        <dbReference type="Pfam" id="PF00933"/>
    </source>
</evidence>
<dbReference type="Pfam" id="PF00933">
    <property type="entry name" value="Glyco_hydro_3"/>
    <property type="match status" value="1"/>
</dbReference>
<dbReference type="SUPFAM" id="SSF51445">
    <property type="entry name" value="(Trans)glycosidases"/>
    <property type="match status" value="1"/>
</dbReference>
<dbReference type="Gene3D" id="3.20.20.300">
    <property type="entry name" value="Glycoside hydrolase, family 3, N-terminal domain"/>
    <property type="match status" value="1"/>
</dbReference>
<evidence type="ECO:0000256" key="1">
    <source>
        <dbReference type="ARBA" id="ARBA00001231"/>
    </source>
</evidence>
<dbReference type="EC" id="3.2.1.52" evidence="3"/>
<name>A0AAP6ZJQ1_9VIBR</name>
<dbReference type="InterPro" id="IPR050226">
    <property type="entry name" value="NagZ_Beta-hexosaminidase"/>
</dbReference>
<dbReference type="InterPro" id="IPR036962">
    <property type="entry name" value="Glyco_hydro_3_N_sf"/>
</dbReference>
<dbReference type="Pfam" id="PF01915">
    <property type="entry name" value="Glyco_hydro_3_C"/>
    <property type="match status" value="1"/>
</dbReference>
<dbReference type="InterPro" id="IPR002772">
    <property type="entry name" value="Glyco_hydro_3_C"/>
</dbReference>
<evidence type="ECO:0000256" key="2">
    <source>
        <dbReference type="ARBA" id="ARBA00005336"/>
    </source>
</evidence>
<keyword evidence="4 6" id="KW-0378">Hydrolase</keyword>
<dbReference type="GO" id="GO:0004563">
    <property type="term" value="F:beta-N-acetylhexosaminidase activity"/>
    <property type="evidence" value="ECO:0007669"/>
    <property type="project" value="UniProtKB-EC"/>
</dbReference>
<reference evidence="9 10" key="1">
    <citation type="submission" date="2019-09" db="EMBL/GenBank/DDBJ databases">
        <title>Draft genome sequencing and comparative genomics of hatchery-associated Vibrios.</title>
        <authorList>
            <person name="Kehlet-Delgado H."/>
            <person name="Mueller R.S."/>
        </authorList>
    </citation>
    <scope>NUCLEOTIDE SEQUENCE [LARGE SCALE GENOMIC DNA]</scope>
    <source>
        <strain evidence="9 10">09-121-3</strain>
    </source>
</reference>
<organism evidence="9 10">
    <name type="scientific">Vibrio coralliilyticus</name>
    <dbReference type="NCBI Taxonomy" id="190893"/>
    <lineage>
        <taxon>Bacteria</taxon>
        <taxon>Pseudomonadati</taxon>
        <taxon>Pseudomonadota</taxon>
        <taxon>Gammaproteobacteria</taxon>
        <taxon>Vibrionales</taxon>
        <taxon>Vibrionaceae</taxon>
        <taxon>Vibrio</taxon>
    </lineage>
</organism>
<comment type="catalytic activity">
    <reaction evidence="1">
        <text>Hydrolysis of terminal non-reducing N-acetyl-D-hexosamine residues in N-acetyl-beta-D-hexosaminides.</text>
        <dbReference type="EC" id="3.2.1.52"/>
    </reaction>
</comment>
<evidence type="ECO:0000256" key="3">
    <source>
        <dbReference type="ARBA" id="ARBA00012663"/>
    </source>
</evidence>
<dbReference type="PROSITE" id="PS00775">
    <property type="entry name" value="GLYCOSYL_HYDROL_F3"/>
    <property type="match status" value="1"/>
</dbReference>
<keyword evidence="5 6" id="KW-0326">Glycosidase</keyword>
<dbReference type="InterPro" id="IPR036881">
    <property type="entry name" value="Glyco_hydro_3_C_sf"/>
</dbReference>
<dbReference type="InterPro" id="IPR001764">
    <property type="entry name" value="Glyco_hydro_3_N"/>
</dbReference>
<gene>
    <name evidence="9" type="ORF">F0238_06005</name>
</gene>
<feature type="domain" description="Glycoside hydrolase family 3 N-terminal" evidence="7">
    <location>
        <begin position="2"/>
        <end position="361"/>
    </location>
</feature>
<dbReference type="InterPro" id="IPR019800">
    <property type="entry name" value="Glyco_hydro_3_AS"/>
</dbReference>
<dbReference type="Proteomes" id="UP000576645">
    <property type="component" value="Unassembled WGS sequence"/>
</dbReference>
<dbReference type="PANTHER" id="PTHR30480">
    <property type="entry name" value="BETA-HEXOSAMINIDASE-RELATED"/>
    <property type="match status" value="1"/>
</dbReference>
<evidence type="ECO:0000256" key="5">
    <source>
        <dbReference type="ARBA" id="ARBA00023295"/>
    </source>
</evidence>
<dbReference type="PANTHER" id="PTHR30480:SF13">
    <property type="entry name" value="BETA-HEXOSAMINIDASE"/>
    <property type="match status" value="1"/>
</dbReference>
<evidence type="ECO:0000256" key="4">
    <source>
        <dbReference type="ARBA" id="ARBA00022801"/>
    </source>
</evidence>
<comment type="caution">
    <text evidence="9">The sequence shown here is derived from an EMBL/GenBank/DDBJ whole genome shotgun (WGS) entry which is preliminary data.</text>
</comment>
<feature type="domain" description="Glycoside hydrolase family 3 C-terminal" evidence="8">
    <location>
        <begin position="406"/>
        <end position="628"/>
    </location>
</feature>
<dbReference type="GO" id="GO:0005975">
    <property type="term" value="P:carbohydrate metabolic process"/>
    <property type="evidence" value="ECO:0007669"/>
    <property type="project" value="InterPro"/>
</dbReference>
<evidence type="ECO:0000259" key="8">
    <source>
        <dbReference type="Pfam" id="PF01915"/>
    </source>
</evidence>
<dbReference type="EMBL" id="VTXP01000003">
    <property type="protein sequence ID" value="NOJ22287.1"/>
    <property type="molecule type" value="Genomic_DNA"/>
</dbReference>
<evidence type="ECO:0000313" key="10">
    <source>
        <dbReference type="Proteomes" id="UP000576645"/>
    </source>
</evidence>
<proteinExistence type="inferred from homology"/>
<dbReference type="Gene3D" id="3.40.50.1700">
    <property type="entry name" value="Glycoside hydrolase family 3 C-terminal domain"/>
    <property type="match status" value="1"/>
</dbReference>
<sequence length="628" mass="68532">MTLREKISQKIIMSFRYWCDEGEPECVDGLTEVNESVRNIIGNDKVGGVILFSSNLVDINQTAELIWNMQNAVEEDQEVGLFVTIDQEGGNVVRLPRAQATNLPGNMALGAAYLNDNNPELAYESGRILAKEIKSVGFNVNFAPVVDVQSNPLNPVINVRSYGEDPQLVGLLGGQSAKGMADENVIGTFKHYPGHGDTESDSHYGLPIVNKSVEEAYAIDLAPYKEAIEQGLAPDMIMTAHIQYPALDDSEVVGSRSDETIIVPATLSHKIQTELLREELNYQGLTITDALDMQGIAAHFEEADAVIKTFQAGVDIALMPTLFRTTSGEGQLGELIDEVVAAVEAGELSEQSIDESVERIIATKLKRNVLNVAGKVDLSEVQGNAQNLIGNVQHQETEREITDKSITLIENQDDTLPLNPDEIENVHIIMPDYGEGDKAKALKVALNDQGVTQVTGVLISETTEDAEKTNIDGAQTIIVGTAATEPSPVEDNGDSFSTAMKRLSSASNSLVFNVHERQKAEEIDDNQFAYSMMKYAFDNQKRVIHLTLRAPYDVVNFEDVSHSAIATYNYYGIDEQGNDLGSHVMESVAKTILGTLNPNGRLPVQVFDQNEDGSMGDLKYPIGHGLSY</sequence>
<dbReference type="InterPro" id="IPR017853">
    <property type="entry name" value="GH"/>
</dbReference>
<dbReference type="AlphaFoldDB" id="A0AAP6ZJQ1"/>
<evidence type="ECO:0000313" key="9">
    <source>
        <dbReference type="EMBL" id="NOJ22287.1"/>
    </source>
</evidence>
<evidence type="ECO:0000256" key="6">
    <source>
        <dbReference type="RuleBase" id="RU361161"/>
    </source>
</evidence>
<dbReference type="GO" id="GO:0009254">
    <property type="term" value="P:peptidoglycan turnover"/>
    <property type="evidence" value="ECO:0007669"/>
    <property type="project" value="TreeGrafter"/>
</dbReference>